<evidence type="ECO:0000313" key="3">
    <source>
        <dbReference type="EMBL" id="KAK1506570.1"/>
    </source>
</evidence>
<evidence type="ECO:0000256" key="2">
    <source>
        <dbReference type="SAM" id="Phobius"/>
    </source>
</evidence>
<dbReference type="GeneID" id="85348112"/>
<keyword evidence="2" id="KW-0472">Membrane</keyword>
<dbReference type="Proteomes" id="UP001240678">
    <property type="component" value="Unassembled WGS sequence"/>
</dbReference>
<feature type="transmembrane region" description="Helical" evidence="2">
    <location>
        <begin position="409"/>
        <end position="431"/>
    </location>
</feature>
<dbReference type="Gene3D" id="3.90.180.10">
    <property type="entry name" value="Medium-chain alcohol dehydrogenases, catalytic domain"/>
    <property type="match status" value="1"/>
</dbReference>
<dbReference type="RefSeq" id="XP_060304881.1">
    <property type="nucleotide sequence ID" value="XM_060464565.1"/>
</dbReference>
<evidence type="ECO:0000256" key="1">
    <source>
        <dbReference type="SAM" id="MobiDB-lite"/>
    </source>
</evidence>
<feature type="region of interest" description="Disordered" evidence="1">
    <location>
        <begin position="1"/>
        <end position="29"/>
    </location>
</feature>
<dbReference type="EMBL" id="MOOE01000030">
    <property type="protein sequence ID" value="KAK1506570.1"/>
    <property type="molecule type" value="Genomic_DNA"/>
</dbReference>
<protein>
    <submittedName>
        <fullName evidence="3">Uncharacterized protein</fullName>
    </submittedName>
</protein>
<sequence>MVSIAASWQGGKGAREQQKKLGTSTSGSRPDHYCPGAGMMGETLRDTAAFEYCALPAECCQPIPNAVLFAHAACLPTAYGTTLLMTMTHVRISTGEKALIGILTAGKRMRKNINITHHDACARVHGGPLLWRWVMVSRAASLRPRHFGDAREHILENVDPTIRACARPSAPSPGFITTCACHPVDEVARLDKKYKHDIDAVVGPGMVAGLVDSLKTTLGMADNIAVVEFIDCVKGKHEPRRIIVPASRTGIQPQQLPNADRPVKPHHASVAPSFTNPSTLIPPMTPTLRLTAAVGYPVPAVYPAVSGFIVRIGPIWMSISEFRFSATSVRGVFAKPSADDQDRRVVHRQEREIVAHARRPDNADPDPDNMRAHAAPGRLLRPAQFRPVRLRSRLHSLTHRCGWTVRKTVAMPGIILALTTATFVIISLLYYDIPKGFCSTEDNCLITSMAIGPDDASFNAILALPIAL</sequence>
<proteinExistence type="predicted"/>
<reference evidence="3 4" key="1">
    <citation type="submission" date="2016-10" db="EMBL/GenBank/DDBJ databases">
        <title>The genome sequence of Colletotrichum fioriniae PJ7.</title>
        <authorList>
            <person name="Baroncelli R."/>
        </authorList>
    </citation>
    <scope>NUCLEOTIDE SEQUENCE [LARGE SCALE GENOMIC DNA]</scope>
    <source>
        <strain evidence="3 4">IMI 309622</strain>
    </source>
</reference>
<organism evidence="3 4">
    <name type="scientific">Colletotrichum costaricense</name>
    <dbReference type="NCBI Taxonomy" id="1209916"/>
    <lineage>
        <taxon>Eukaryota</taxon>
        <taxon>Fungi</taxon>
        <taxon>Dikarya</taxon>
        <taxon>Ascomycota</taxon>
        <taxon>Pezizomycotina</taxon>
        <taxon>Sordariomycetes</taxon>
        <taxon>Hypocreomycetidae</taxon>
        <taxon>Glomerellales</taxon>
        <taxon>Glomerellaceae</taxon>
        <taxon>Colletotrichum</taxon>
        <taxon>Colletotrichum acutatum species complex</taxon>
    </lineage>
</organism>
<keyword evidence="2" id="KW-0812">Transmembrane</keyword>
<gene>
    <name evidence="3" type="ORF">CCOS01_16429</name>
</gene>
<evidence type="ECO:0000313" key="4">
    <source>
        <dbReference type="Proteomes" id="UP001240678"/>
    </source>
</evidence>
<keyword evidence="2" id="KW-1133">Transmembrane helix</keyword>
<dbReference type="Gene3D" id="3.40.50.720">
    <property type="entry name" value="NAD(P)-binding Rossmann-like Domain"/>
    <property type="match status" value="1"/>
</dbReference>
<feature type="region of interest" description="Disordered" evidence="1">
    <location>
        <begin position="253"/>
        <end position="275"/>
    </location>
</feature>
<accession>A0AAJ0DSB7</accession>
<dbReference type="AlphaFoldDB" id="A0AAJ0DSB7"/>
<comment type="caution">
    <text evidence="3">The sequence shown here is derived from an EMBL/GenBank/DDBJ whole genome shotgun (WGS) entry which is preliminary data.</text>
</comment>
<name>A0AAJ0DSB7_9PEZI</name>
<keyword evidence="4" id="KW-1185">Reference proteome</keyword>